<comment type="caution">
    <text evidence="2">The sequence shown here is derived from an EMBL/GenBank/DDBJ whole genome shotgun (WGS) entry which is preliminary data.</text>
</comment>
<organism evidence="2 3">
    <name type="scientific">SAR86 cluster bacterium</name>
    <dbReference type="NCBI Taxonomy" id="2030880"/>
    <lineage>
        <taxon>Bacteria</taxon>
        <taxon>Pseudomonadati</taxon>
        <taxon>Pseudomonadota</taxon>
        <taxon>Gammaproteobacteria</taxon>
        <taxon>SAR86 cluster</taxon>
    </lineage>
</organism>
<gene>
    <name evidence="2" type="ORF">COA96_16925</name>
</gene>
<evidence type="ECO:0000256" key="1">
    <source>
        <dbReference type="SAM" id="MobiDB-lite"/>
    </source>
</evidence>
<feature type="compositionally biased region" description="Basic and acidic residues" evidence="1">
    <location>
        <begin position="88"/>
        <end position="97"/>
    </location>
</feature>
<feature type="compositionally biased region" description="Gly residues" evidence="1">
    <location>
        <begin position="101"/>
        <end position="118"/>
    </location>
</feature>
<feature type="region of interest" description="Disordered" evidence="1">
    <location>
        <begin position="87"/>
        <end position="125"/>
    </location>
</feature>
<name>A0A2A5AG41_9GAMM</name>
<dbReference type="AlphaFoldDB" id="A0A2A5AG41"/>
<proteinExistence type="predicted"/>
<dbReference type="InterPro" id="IPR017853">
    <property type="entry name" value="GH"/>
</dbReference>
<reference evidence="3" key="1">
    <citation type="submission" date="2017-08" db="EMBL/GenBank/DDBJ databases">
        <title>A dynamic microbial community with high functional redundancy inhabits the cold, oxic subseafloor aquifer.</title>
        <authorList>
            <person name="Tully B.J."/>
            <person name="Wheat C.G."/>
            <person name="Glazer B.T."/>
            <person name="Huber J.A."/>
        </authorList>
    </citation>
    <scope>NUCLEOTIDE SEQUENCE [LARGE SCALE GENOMIC DNA]</scope>
</reference>
<evidence type="ECO:0000313" key="3">
    <source>
        <dbReference type="Proteomes" id="UP000218327"/>
    </source>
</evidence>
<protein>
    <submittedName>
        <fullName evidence="2">Uncharacterized protein</fullName>
    </submittedName>
</protein>
<evidence type="ECO:0000313" key="2">
    <source>
        <dbReference type="EMBL" id="PCJ18302.1"/>
    </source>
</evidence>
<dbReference type="Proteomes" id="UP000218327">
    <property type="component" value="Unassembled WGS sequence"/>
</dbReference>
<dbReference type="EMBL" id="NVVJ01000101">
    <property type="protein sequence ID" value="PCJ18302.1"/>
    <property type="molecule type" value="Genomic_DNA"/>
</dbReference>
<accession>A0A2A5AG41</accession>
<dbReference type="SUPFAM" id="SSF51445">
    <property type="entry name" value="(Trans)glycosidases"/>
    <property type="match status" value="1"/>
</dbReference>
<sequence>MPDENGNVNEAVDQRVEEIVKPIRLATAKALRIAEEAKGTSLDAFKIADEAKMRSGRAMSASAGAINTAKTAAHVADLATLGVKNTHNRIDKLHPDDPSGGDPGGGDPGGGDPGGGDPGGEDKIEAGMNLVHPTYWWRSHLFADLALTADFWRDDGTAYVYASGYAPTGNYVLKWEGTDDIDVPIGGVVLDRSSRAILFRIEQGTPIIGFRNTAGHDDPNIRNITILPERYVTADGPFSTKTVKRLRKFKVLRFMDMQRTNHAKQRKWEARTRPGDPQNTNRGTAIEHMVDLCNVCEAVPWFCLPHLGDLDYCEQFGRMVRSRMTGAVLYLEYSNELWNGRFAQARWMAEGVGMYSDAYFKKWVASMNQSVEAFVRGHGDRSRIKVVLGTQLHNTWIAKQLIKFGAKFDVISPSAYFGFPSDDGPTTVEEAFDRAPGIIATENRRLYREHMDIARAYGAEHTKIVPMVAYEGGQHWDDPYDDRDDMFMEANRDPRMYDLYQQNMVEFEAAGGELIVGFNDVGSQSKSGSWGHLLYEDQPLSEAHKQRAIEEYERGRKLPID</sequence>